<dbReference type="RefSeq" id="WP_289455059.1">
    <property type="nucleotide sequence ID" value="NZ_JAUCGQ010000001.1"/>
</dbReference>
<sequence length="332" mass="33290">MSGEVLVAVDGGGSKTDVLALAADGTVLAHARDGGSCPQVIGVDAALAVVDRLVRGVLRDVGAGGVARAGVYLSGLDLPVEVETFTAALAGLDWFAGARSTEVDNDTFALLRAGTDAAQGVAVVCGTGINCVGRRADGTTARFPALGRISGDWGGGYELGELAIWHAVRAHDGRGPATRLEHLVPAALGRDDIDQVTADLHFGRLPVRTIPALAPVVLAASADGDAVARDVVLRQADEVATLALVAIERLGLRGAEVPVVLGGGVLASGDAVLLDAIAARLADGAPGARPVVVVDRPVVGAALLGLDAVGAPAAARDRLRATVPVDALAVRA</sequence>
<dbReference type="InterPro" id="IPR043129">
    <property type="entry name" value="ATPase_NBD"/>
</dbReference>
<dbReference type="SUPFAM" id="SSF53067">
    <property type="entry name" value="Actin-like ATPase domain"/>
    <property type="match status" value="2"/>
</dbReference>
<dbReference type="InterPro" id="IPR052519">
    <property type="entry name" value="Euk-type_GlcNAc_Kinase"/>
</dbReference>
<evidence type="ECO:0000313" key="2">
    <source>
        <dbReference type="EMBL" id="MDM7855257.1"/>
    </source>
</evidence>
<keyword evidence="3" id="KW-1185">Reference proteome</keyword>
<dbReference type="PANTHER" id="PTHR43190:SF3">
    <property type="entry name" value="N-ACETYL-D-GLUCOSAMINE KINASE"/>
    <property type="match status" value="1"/>
</dbReference>
<reference evidence="2 3" key="1">
    <citation type="submission" date="2023-06" db="EMBL/GenBank/DDBJ databases">
        <title>Cellulomonas sp. MW4 Whole genome sequence.</title>
        <authorList>
            <person name="Park S."/>
        </authorList>
    </citation>
    <scope>NUCLEOTIDE SEQUENCE [LARGE SCALE GENOMIC DNA]</scope>
    <source>
        <strain evidence="2 3">MW4</strain>
    </source>
</reference>
<dbReference type="EMBL" id="JAUCGQ010000001">
    <property type="protein sequence ID" value="MDM7855257.1"/>
    <property type="molecule type" value="Genomic_DNA"/>
</dbReference>
<feature type="domain" description="ATPase BadF/BadG/BcrA/BcrD type" evidence="1">
    <location>
        <begin position="9"/>
        <end position="305"/>
    </location>
</feature>
<evidence type="ECO:0000313" key="3">
    <source>
        <dbReference type="Proteomes" id="UP001529338"/>
    </source>
</evidence>
<dbReference type="Gene3D" id="3.30.420.40">
    <property type="match status" value="2"/>
</dbReference>
<gene>
    <name evidence="2" type="ORF">QRT04_09970</name>
</gene>
<dbReference type="Pfam" id="PF01869">
    <property type="entry name" value="BcrAD_BadFG"/>
    <property type="match status" value="1"/>
</dbReference>
<dbReference type="InterPro" id="IPR002731">
    <property type="entry name" value="ATPase_BadF"/>
</dbReference>
<organism evidence="2 3">
    <name type="scientific">Cellulomonas alba</name>
    <dbReference type="NCBI Taxonomy" id="3053467"/>
    <lineage>
        <taxon>Bacteria</taxon>
        <taxon>Bacillati</taxon>
        <taxon>Actinomycetota</taxon>
        <taxon>Actinomycetes</taxon>
        <taxon>Micrococcales</taxon>
        <taxon>Cellulomonadaceae</taxon>
        <taxon>Cellulomonas</taxon>
    </lineage>
</organism>
<comment type="caution">
    <text evidence="2">The sequence shown here is derived from an EMBL/GenBank/DDBJ whole genome shotgun (WGS) entry which is preliminary data.</text>
</comment>
<protein>
    <submittedName>
        <fullName evidence="2">BadF/BadG/BcrA/BcrD ATPase family protein</fullName>
    </submittedName>
</protein>
<accession>A0ABT7SI75</accession>
<dbReference type="PANTHER" id="PTHR43190">
    <property type="entry name" value="N-ACETYL-D-GLUCOSAMINE KINASE"/>
    <property type="match status" value="1"/>
</dbReference>
<evidence type="ECO:0000259" key="1">
    <source>
        <dbReference type="Pfam" id="PF01869"/>
    </source>
</evidence>
<name>A0ABT7SI75_9CELL</name>
<dbReference type="Proteomes" id="UP001529338">
    <property type="component" value="Unassembled WGS sequence"/>
</dbReference>
<proteinExistence type="predicted"/>